<dbReference type="SUPFAM" id="SSF109640">
    <property type="entry name" value="KRAB domain (Kruppel-associated box)"/>
    <property type="match status" value="1"/>
</dbReference>
<dbReference type="AlphaFoldDB" id="A0A8D2DQ19"/>
<dbReference type="PROSITE" id="PS50805">
    <property type="entry name" value="KRAB"/>
    <property type="match status" value="1"/>
</dbReference>
<dbReference type="GeneTree" id="ENSGT01150000286936"/>
<evidence type="ECO:0000313" key="3">
    <source>
        <dbReference type="Proteomes" id="UP000694564"/>
    </source>
</evidence>
<feature type="domain" description="KRAB" evidence="1">
    <location>
        <begin position="38"/>
        <end position="118"/>
    </location>
</feature>
<dbReference type="PANTHER" id="PTHR23232:SF163">
    <property type="entry name" value="ZINC FINGER PROTEIN 589"/>
    <property type="match status" value="1"/>
</dbReference>
<dbReference type="InterPro" id="IPR001909">
    <property type="entry name" value="KRAB"/>
</dbReference>
<accession>A0A8D2DQ19</accession>
<protein>
    <recommendedName>
        <fullName evidence="1">KRAB domain-containing protein</fullName>
    </recommendedName>
</protein>
<dbReference type="Pfam" id="PF01352">
    <property type="entry name" value="KRAB"/>
    <property type="match status" value="1"/>
</dbReference>
<dbReference type="PANTHER" id="PTHR23232">
    <property type="entry name" value="KRAB DOMAIN C2H2 ZINC FINGER"/>
    <property type="match status" value="1"/>
</dbReference>
<reference evidence="2" key="2">
    <citation type="submission" date="2025-09" db="UniProtKB">
        <authorList>
            <consortium name="Ensembl"/>
        </authorList>
    </citation>
    <scope>IDENTIFICATION</scope>
</reference>
<keyword evidence="3" id="KW-1185">Reference proteome</keyword>
<evidence type="ECO:0000259" key="1">
    <source>
        <dbReference type="PROSITE" id="PS50805"/>
    </source>
</evidence>
<dbReference type="Ensembl" id="ENSSVLT00005030426.1">
    <property type="protein sequence ID" value="ENSSVLP00005027376.1"/>
    <property type="gene ID" value="ENSSVLG00005021670.1"/>
</dbReference>
<dbReference type="SMART" id="SM00349">
    <property type="entry name" value="KRAB"/>
    <property type="match status" value="1"/>
</dbReference>
<dbReference type="Gene3D" id="6.10.140.140">
    <property type="match status" value="1"/>
</dbReference>
<dbReference type="CDD" id="cd07765">
    <property type="entry name" value="KRAB_A-box"/>
    <property type="match status" value="1"/>
</dbReference>
<name>A0A8D2DQ19_SCIVU</name>
<dbReference type="GO" id="GO:0006355">
    <property type="term" value="P:regulation of DNA-templated transcription"/>
    <property type="evidence" value="ECO:0007669"/>
    <property type="project" value="InterPro"/>
</dbReference>
<dbReference type="InterPro" id="IPR050169">
    <property type="entry name" value="Krueppel_C2H2_ZnF"/>
</dbReference>
<dbReference type="Proteomes" id="UP000694564">
    <property type="component" value="Chromosome 12"/>
</dbReference>
<reference evidence="2" key="1">
    <citation type="submission" date="2025-08" db="UniProtKB">
        <authorList>
            <consortium name="Ensembl"/>
        </authorList>
    </citation>
    <scope>IDENTIFICATION</scope>
</reference>
<dbReference type="OrthoDB" id="9622403at2759"/>
<sequence length="118" mass="13697">MSFQFPAGFSGWDLSHLKMEASTSEIIQEGHTGLQELLTFRDVAIDFTEEEWKYLQPAQQNLYRDVMLENYSNLVFLGVWGEILATKVSFSYIKNVRRGYSLIPGKETQEKSYSWSSR</sequence>
<dbReference type="InterPro" id="IPR036051">
    <property type="entry name" value="KRAB_dom_sf"/>
</dbReference>
<evidence type="ECO:0000313" key="2">
    <source>
        <dbReference type="Ensembl" id="ENSSVLP00005027376.1"/>
    </source>
</evidence>
<organism evidence="2 3">
    <name type="scientific">Sciurus vulgaris</name>
    <name type="common">Eurasian red squirrel</name>
    <dbReference type="NCBI Taxonomy" id="55149"/>
    <lineage>
        <taxon>Eukaryota</taxon>
        <taxon>Metazoa</taxon>
        <taxon>Chordata</taxon>
        <taxon>Craniata</taxon>
        <taxon>Vertebrata</taxon>
        <taxon>Euteleostomi</taxon>
        <taxon>Mammalia</taxon>
        <taxon>Eutheria</taxon>
        <taxon>Euarchontoglires</taxon>
        <taxon>Glires</taxon>
        <taxon>Rodentia</taxon>
        <taxon>Sciuromorpha</taxon>
        <taxon>Sciuridae</taxon>
        <taxon>Sciurinae</taxon>
        <taxon>Sciurini</taxon>
        <taxon>Sciurus</taxon>
    </lineage>
</organism>
<proteinExistence type="predicted"/>